<dbReference type="SMART" id="SM00656">
    <property type="entry name" value="Amb_all"/>
    <property type="match status" value="1"/>
</dbReference>
<evidence type="ECO:0000256" key="1">
    <source>
        <dbReference type="ARBA" id="ARBA00023239"/>
    </source>
</evidence>
<dbReference type="RefSeq" id="WP_345442954.1">
    <property type="nucleotide sequence ID" value="NZ_BAABQU010000010.1"/>
</dbReference>
<evidence type="ECO:0000256" key="4">
    <source>
        <dbReference type="SAM" id="SignalP"/>
    </source>
</evidence>
<comment type="subcellular location">
    <subcellularLocation>
        <location evidence="2">Secreted</location>
    </subcellularLocation>
</comment>
<feature type="domain" description="Pectate lyase" evidence="5">
    <location>
        <begin position="109"/>
        <end position="365"/>
    </location>
</feature>
<feature type="signal peptide" evidence="4">
    <location>
        <begin position="1"/>
        <end position="20"/>
    </location>
</feature>
<protein>
    <submittedName>
        <fullName evidence="6">Pectate lyase</fullName>
    </submittedName>
</protein>
<dbReference type="SUPFAM" id="SSF51126">
    <property type="entry name" value="Pectin lyase-like"/>
    <property type="match status" value="1"/>
</dbReference>
<dbReference type="PROSITE" id="PS51257">
    <property type="entry name" value="PROKAR_LIPOPROTEIN"/>
    <property type="match status" value="1"/>
</dbReference>
<keyword evidence="4" id="KW-0732">Signal</keyword>
<keyword evidence="1 2" id="KW-0456">Lyase</keyword>
<comment type="caution">
    <text evidence="6">The sequence shown here is derived from an EMBL/GenBank/DDBJ whole genome shotgun (WGS) entry which is preliminary data.</text>
</comment>
<dbReference type="InterPro" id="IPR011050">
    <property type="entry name" value="Pectin_lyase_fold/virulence"/>
</dbReference>
<evidence type="ECO:0000256" key="2">
    <source>
        <dbReference type="RuleBase" id="RU361173"/>
    </source>
</evidence>
<keyword evidence="2" id="KW-0964">Secreted</keyword>
<dbReference type="Pfam" id="PF00544">
    <property type="entry name" value="Pectate_lyase_4"/>
    <property type="match status" value="1"/>
</dbReference>
<dbReference type="InterPro" id="IPR045032">
    <property type="entry name" value="PEL"/>
</dbReference>
<sequence>MRRTLLHLTALTTLTALLSACTVTPPTPTGQPLGREALAVNDGWAASGSGTTGGSRADAAHTFTVSTHAELVSALGNGDGTPRLIYVRGTIDGMTAPGGRPLTCTDFQEPGYTLDAYLKAYDPATYGRTQKPTGPLEDARRASAQRQAAQIRLRVGSNTSLIGLDRGARLNRLSLWIEKADNVIIRNLTIEDAADCFPAWDPTDGATGNWNSEYDLISIVTSTHVWVDRVDLSDGLNPDHAQPTLLGRPYQVHDGVLDITKGSDLVTVSWSVLRDHDKGMLIGSTDRPAAPDVPTSDRGRLRVTLHHNLFRNLGQRVPRVRFGQVHVYNNLFEITDPATYGYSIGAGVGAQLVVQNNAFGLPAGLTPDRLLFNWSKADLDLPRVQTTGNVLTDGRAVDLLAAFNAANPDRPLTGNVTWTPTLMSSPPQDARAVPATVRAGAGPR</sequence>
<dbReference type="PANTHER" id="PTHR31683">
    <property type="entry name" value="PECTATE LYASE 18-RELATED"/>
    <property type="match status" value="1"/>
</dbReference>
<organism evidence="6 7">
    <name type="scientific">Deinococcus caeni</name>
    <dbReference type="NCBI Taxonomy" id="569127"/>
    <lineage>
        <taxon>Bacteria</taxon>
        <taxon>Thermotogati</taxon>
        <taxon>Deinococcota</taxon>
        <taxon>Deinococci</taxon>
        <taxon>Deinococcales</taxon>
        <taxon>Deinococcaceae</taxon>
        <taxon>Deinococcus</taxon>
    </lineage>
</organism>
<feature type="region of interest" description="Disordered" evidence="3">
    <location>
        <begin position="423"/>
        <end position="444"/>
    </location>
</feature>
<evidence type="ECO:0000313" key="7">
    <source>
        <dbReference type="Proteomes" id="UP001423409"/>
    </source>
</evidence>
<accession>A0ABP9U9X4</accession>
<evidence type="ECO:0000259" key="5">
    <source>
        <dbReference type="SMART" id="SM00656"/>
    </source>
</evidence>
<proteinExistence type="inferred from homology"/>
<evidence type="ECO:0000256" key="3">
    <source>
        <dbReference type="SAM" id="MobiDB-lite"/>
    </source>
</evidence>
<keyword evidence="2" id="KW-0624">Polysaccharide degradation</keyword>
<comment type="similarity">
    <text evidence="2">Belongs to the polysaccharide lyase 1 family.</text>
</comment>
<keyword evidence="7" id="KW-1185">Reference proteome</keyword>
<name>A0ABP9U9X4_9DEIO</name>
<dbReference type="InterPro" id="IPR002022">
    <property type="entry name" value="Pec_lyase"/>
</dbReference>
<keyword evidence="2" id="KW-0119">Carbohydrate metabolism</keyword>
<feature type="chain" id="PRO_5047005959" evidence="4">
    <location>
        <begin position="21"/>
        <end position="444"/>
    </location>
</feature>
<dbReference type="Gene3D" id="2.160.20.10">
    <property type="entry name" value="Single-stranded right-handed beta-helix, Pectin lyase-like"/>
    <property type="match status" value="1"/>
</dbReference>
<gene>
    <name evidence="6" type="primary">pel</name>
    <name evidence="6" type="ORF">Dcae01_01102</name>
</gene>
<reference evidence="6 7" key="1">
    <citation type="submission" date="2024-02" db="EMBL/GenBank/DDBJ databases">
        <title>Deinococcus caeni NBRC 101312.</title>
        <authorList>
            <person name="Ichikawa N."/>
            <person name="Katano-Makiyama Y."/>
            <person name="Hidaka K."/>
        </authorList>
    </citation>
    <scope>NUCLEOTIDE SEQUENCE [LARGE SCALE GENOMIC DNA]</scope>
    <source>
        <strain evidence="6 7">NBRC 101312</strain>
    </source>
</reference>
<dbReference type="InterPro" id="IPR012334">
    <property type="entry name" value="Pectin_lyas_fold"/>
</dbReference>
<dbReference type="EMBL" id="BAABQU010000010">
    <property type="protein sequence ID" value="GAA5439599.1"/>
    <property type="molecule type" value="Genomic_DNA"/>
</dbReference>
<dbReference type="PANTHER" id="PTHR31683:SF18">
    <property type="entry name" value="PECTATE LYASE 21-RELATED"/>
    <property type="match status" value="1"/>
</dbReference>
<dbReference type="Proteomes" id="UP001423409">
    <property type="component" value="Unassembled WGS sequence"/>
</dbReference>
<evidence type="ECO:0000313" key="6">
    <source>
        <dbReference type="EMBL" id="GAA5439599.1"/>
    </source>
</evidence>
<dbReference type="GO" id="GO:0016829">
    <property type="term" value="F:lyase activity"/>
    <property type="evidence" value="ECO:0007669"/>
    <property type="project" value="UniProtKB-KW"/>
</dbReference>